<reference evidence="2" key="1">
    <citation type="submission" date="2022-11" db="UniProtKB">
        <authorList>
            <consortium name="WormBaseParasite"/>
        </authorList>
    </citation>
    <scope>IDENTIFICATION</scope>
</reference>
<organism evidence="1 2">
    <name type="scientific">Globodera rostochiensis</name>
    <name type="common">Golden nematode worm</name>
    <name type="synonym">Heterodera rostochiensis</name>
    <dbReference type="NCBI Taxonomy" id="31243"/>
    <lineage>
        <taxon>Eukaryota</taxon>
        <taxon>Metazoa</taxon>
        <taxon>Ecdysozoa</taxon>
        <taxon>Nematoda</taxon>
        <taxon>Chromadorea</taxon>
        <taxon>Rhabditida</taxon>
        <taxon>Tylenchina</taxon>
        <taxon>Tylenchomorpha</taxon>
        <taxon>Tylenchoidea</taxon>
        <taxon>Heteroderidae</taxon>
        <taxon>Heteroderinae</taxon>
        <taxon>Globodera</taxon>
    </lineage>
</organism>
<proteinExistence type="predicted"/>
<name>A0A914HLX2_GLORO</name>
<dbReference type="Proteomes" id="UP000887572">
    <property type="component" value="Unplaced"/>
</dbReference>
<accession>A0A914HLX2</accession>
<evidence type="ECO:0000313" key="1">
    <source>
        <dbReference type="Proteomes" id="UP000887572"/>
    </source>
</evidence>
<dbReference type="WBParaSite" id="Gr19_v10_g2560.t1">
    <property type="protein sequence ID" value="Gr19_v10_g2560.t1"/>
    <property type="gene ID" value="Gr19_v10_g2560"/>
</dbReference>
<dbReference type="AlphaFoldDB" id="A0A914HLX2"/>
<protein>
    <submittedName>
        <fullName evidence="2">Uncharacterized protein</fullName>
    </submittedName>
</protein>
<keyword evidence="1" id="KW-1185">Reference proteome</keyword>
<sequence>MKQRNQTEKILPESTEENAIISSGWMSLQLFVEMYSLGLELFMQVAGIKNCITKYSKKMQKIILKLVTHQMPQLDELDEAFVDYFQGKFMHNMPQNFKIEPLEALDEDFVDFFREKLMHDIPQNFTIEPLNTQKIIDQNDTCKAWINWFQKVGLVHSEN</sequence>
<evidence type="ECO:0000313" key="2">
    <source>
        <dbReference type="WBParaSite" id="Gr19_v10_g2560.t1"/>
    </source>
</evidence>